<evidence type="ECO:0000256" key="7">
    <source>
        <dbReference type="ARBA" id="ARBA00023170"/>
    </source>
</evidence>
<reference evidence="12 13" key="1">
    <citation type="submission" date="2024-09" db="EMBL/GenBank/DDBJ databases">
        <title>A chromosome-level genome assembly of Gray's grenadier anchovy, Coilia grayii.</title>
        <authorList>
            <person name="Fu Z."/>
        </authorList>
    </citation>
    <scope>NUCLEOTIDE SEQUENCE [LARGE SCALE GENOMIC DNA]</scope>
    <source>
        <strain evidence="12">G4</strain>
        <tissue evidence="12">Muscle</tissue>
    </source>
</reference>
<evidence type="ECO:0000256" key="1">
    <source>
        <dbReference type="ARBA" id="ARBA00004651"/>
    </source>
</evidence>
<keyword evidence="6 10" id="KW-0472">Membrane</keyword>
<dbReference type="InterPro" id="IPR017452">
    <property type="entry name" value="GPCR_Rhodpsn_7TM"/>
</dbReference>
<evidence type="ECO:0000256" key="3">
    <source>
        <dbReference type="ARBA" id="ARBA00022692"/>
    </source>
</evidence>
<dbReference type="Proteomes" id="UP001591681">
    <property type="component" value="Unassembled WGS sequence"/>
</dbReference>
<comment type="subcellular location">
    <subcellularLocation>
        <location evidence="1">Cell membrane</location>
        <topology evidence="1">Multi-pass membrane protein</topology>
    </subcellularLocation>
</comment>
<dbReference type="GO" id="GO:0004974">
    <property type="term" value="F:leukotriene receptor activity"/>
    <property type="evidence" value="ECO:0007669"/>
    <property type="project" value="UniProtKB-ARBA"/>
</dbReference>
<evidence type="ECO:0000256" key="8">
    <source>
        <dbReference type="ARBA" id="ARBA00023180"/>
    </source>
</evidence>
<protein>
    <recommendedName>
        <fullName evidence="11">G-protein coupled receptors family 1 profile domain-containing protein</fullName>
    </recommendedName>
</protein>
<dbReference type="GO" id="GO:0005886">
    <property type="term" value="C:plasma membrane"/>
    <property type="evidence" value="ECO:0007669"/>
    <property type="project" value="UniProtKB-SubCell"/>
</dbReference>
<dbReference type="SUPFAM" id="SSF81321">
    <property type="entry name" value="Family A G protein-coupled receptor-like"/>
    <property type="match status" value="1"/>
</dbReference>
<organism evidence="12 13">
    <name type="scientific">Coilia grayii</name>
    <name type="common">Gray's grenadier anchovy</name>
    <dbReference type="NCBI Taxonomy" id="363190"/>
    <lineage>
        <taxon>Eukaryota</taxon>
        <taxon>Metazoa</taxon>
        <taxon>Chordata</taxon>
        <taxon>Craniata</taxon>
        <taxon>Vertebrata</taxon>
        <taxon>Euteleostomi</taxon>
        <taxon>Actinopterygii</taxon>
        <taxon>Neopterygii</taxon>
        <taxon>Teleostei</taxon>
        <taxon>Clupei</taxon>
        <taxon>Clupeiformes</taxon>
        <taxon>Clupeoidei</taxon>
        <taxon>Engraulidae</taxon>
        <taxon>Coilinae</taxon>
        <taxon>Coilia</taxon>
    </lineage>
</organism>
<feature type="transmembrane region" description="Helical" evidence="10">
    <location>
        <begin position="226"/>
        <end position="251"/>
    </location>
</feature>
<dbReference type="InterPro" id="IPR000276">
    <property type="entry name" value="GPCR_Rhodpsn"/>
</dbReference>
<dbReference type="PRINTS" id="PR00237">
    <property type="entry name" value="GPCRRHODOPSN"/>
</dbReference>
<feature type="transmembrane region" description="Helical" evidence="10">
    <location>
        <begin position="138"/>
        <end position="156"/>
    </location>
</feature>
<evidence type="ECO:0000313" key="12">
    <source>
        <dbReference type="EMBL" id="KAL2088807.1"/>
    </source>
</evidence>
<evidence type="ECO:0000259" key="11">
    <source>
        <dbReference type="PROSITE" id="PS50262"/>
    </source>
</evidence>
<dbReference type="InterPro" id="IPR050119">
    <property type="entry name" value="CCR1-9-like"/>
</dbReference>
<keyword evidence="7" id="KW-0675">Receptor</keyword>
<evidence type="ECO:0000313" key="13">
    <source>
        <dbReference type="Proteomes" id="UP001591681"/>
    </source>
</evidence>
<feature type="domain" description="G-protein coupled receptors family 1 profile" evidence="11">
    <location>
        <begin position="39"/>
        <end position="288"/>
    </location>
</feature>
<dbReference type="PANTHER" id="PTHR10489">
    <property type="entry name" value="CELL ADHESION MOLECULE"/>
    <property type="match status" value="1"/>
</dbReference>
<evidence type="ECO:0000256" key="4">
    <source>
        <dbReference type="ARBA" id="ARBA00022989"/>
    </source>
</evidence>
<keyword evidence="5" id="KW-0297">G-protein coupled receptor</keyword>
<keyword evidence="8" id="KW-0325">Glycoprotein</keyword>
<feature type="transmembrane region" description="Helical" evidence="10">
    <location>
        <begin position="95"/>
        <end position="117"/>
    </location>
</feature>
<evidence type="ECO:0000256" key="5">
    <source>
        <dbReference type="ARBA" id="ARBA00023040"/>
    </source>
</evidence>
<keyword evidence="2" id="KW-1003">Cell membrane</keyword>
<feature type="transmembrane region" description="Helical" evidence="10">
    <location>
        <begin position="60"/>
        <end position="80"/>
    </location>
</feature>
<dbReference type="PROSITE" id="PS50262">
    <property type="entry name" value="G_PROTEIN_RECEP_F1_2"/>
    <property type="match status" value="1"/>
</dbReference>
<evidence type="ECO:0000256" key="9">
    <source>
        <dbReference type="ARBA" id="ARBA00023224"/>
    </source>
</evidence>
<accession>A0ABD1JNV9</accession>
<dbReference type="PANTHER" id="PTHR10489:SF946">
    <property type="entry name" value="LEUKOTRIENE B4 RECEPTOR 1-LIKE"/>
    <property type="match status" value="1"/>
</dbReference>
<dbReference type="AlphaFoldDB" id="A0ABD1JNV9"/>
<dbReference type="Pfam" id="PF00001">
    <property type="entry name" value="7tm_1"/>
    <property type="match status" value="1"/>
</dbReference>
<keyword evidence="4 10" id="KW-1133">Transmembrane helix</keyword>
<proteinExistence type="predicted"/>
<keyword evidence="3 10" id="KW-0812">Transmembrane</keyword>
<keyword evidence="13" id="KW-1185">Reference proteome</keyword>
<gene>
    <name evidence="12" type="ORF">ACEWY4_015706</name>
</gene>
<evidence type="ECO:0000256" key="2">
    <source>
        <dbReference type="ARBA" id="ARBA00022475"/>
    </source>
</evidence>
<evidence type="ECO:0000256" key="10">
    <source>
        <dbReference type="SAM" id="Phobius"/>
    </source>
</evidence>
<dbReference type="EMBL" id="JBHFQA010000013">
    <property type="protein sequence ID" value="KAL2088807.1"/>
    <property type="molecule type" value="Genomic_DNA"/>
</dbReference>
<dbReference type="FunFam" id="1.20.1070.10:FF:000109">
    <property type="entry name" value="Leukotriene B4 receptor"/>
    <property type="match status" value="1"/>
</dbReference>
<comment type="caution">
    <text evidence="12">The sequence shown here is derived from an EMBL/GenBank/DDBJ whole genome shotgun (WGS) entry which is preliminary data.</text>
</comment>
<sequence>MKGNMQNVNNSSSNITSMSTENQVSAWLLSFCFLLGFPGNIVVVVIIIRYFKKDNFTLHLMLSLAVSDILCLISLPLWIYSLNFEWIFSRGLCKFLFILIFTSMYSSVLTVTLMSVYRYLVVLHRSQWAKLGRKGERVLLCCLWTLALILSSPVMAKANVVVKGQGHHCWRISGLDQESLAILLCEILLGFVLPFSIMASFYFCLHKKVNQTTFFSNPRLARLVTTIILTFVILWFPVHVINLVKVLAIAFKSTNPSVSEKLIGFWNVSSNIVNSLTFLNSCVNPLLYVCTFRLLFQKSEKQDRAGTSTLDSRL</sequence>
<dbReference type="Gene3D" id="1.20.1070.10">
    <property type="entry name" value="Rhodopsin 7-helix transmembrane proteins"/>
    <property type="match status" value="1"/>
</dbReference>
<feature type="transmembrane region" description="Helical" evidence="10">
    <location>
        <begin position="26"/>
        <end position="48"/>
    </location>
</feature>
<name>A0ABD1JNV9_9TELE</name>
<keyword evidence="9" id="KW-0807">Transducer</keyword>
<feature type="transmembrane region" description="Helical" evidence="10">
    <location>
        <begin position="180"/>
        <end position="205"/>
    </location>
</feature>
<evidence type="ECO:0000256" key="6">
    <source>
        <dbReference type="ARBA" id="ARBA00023136"/>
    </source>
</evidence>